<feature type="domain" description="C-type lectin" evidence="1">
    <location>
        <begin position="166"/>
        <end position="279"/>
    </location>
</feature>
<dbReference type="InterPro" id="IPR026341">
    <property type="entry name" value="T9SS_type_B"/>
</dbReference>
<keyword evidence="4" id="KW-1185">Reference proteome</keyword>
<dbReference type="PROSITE" id="PS50041">
    <property type="entry name" value="C_TYPE_LECTIN_2"/>
    <property type="match status" value="1"/>
</dbReference>
<dbReference type="SMART" id="SM00034">
    <property type="entry name" value="CLECT"/>
    <property type="match status" value="1"/>
</dbReference>
<evidence type="ECO:0000259" key="1">
    <source>
        <dbReference type="PROSITE" id="PS50041"/>
    </source>
</evidence>
<dbReference type="Pfam" id="PF19081">
    <property type="entry name" value="Ig_7"/>
    <property type="match status" value="4"/>
</dbReference>
<dbReference type="SUPFAM" id="SSF56436">
    <property type="entry name" value="C-type lectin-like"/>
    <property type="match status" value="1"/>
</dbReference>
<evidence type="ECO:0000313" key="4">
    <source>
        <dbReference type="Proteomes" id="UP001232117"/>
    </source>
</evidence>
<evidence type="ECO:0000259" key="2">
    <source>
        <dbReference type="PROSITE" id="PS50835"/>
    </source>
</evidence>
<accession>A0ABY8N5E8</accession>
<feature type="domain" description="Ig-like" evidence="2">
    <location>
        <begin position="851"/>
        <end position="940"/>
    </location>
</feature>
<dbReference type="EMBL" id="CP092332">
    <property type="protein sequence ID" value="WGK94869.1"/>
    <property type="molecule type" value="Genomic_DNA"/>
</dbReference>
<dbReference type="PANTHER" id="PTHR22801">
    <property type="entry name" value="LITHOSTATHINE"/>
    <property type="match status" value="1"/>
</dbReference>
<gene>
    <name evidence="3" type="ORF">MG292_01190</name>
</gene>
<dbReference type="CDD" id="cd03603">
    <property type="entry name" value="CLECT_VCBS"/>
    <property type="match status" value="1"/>
</dbReference>
<dbReference type="Gene3D" id="2.60.40.10">
    <property type="entry name" value="Immunoglobulins"/>
    <property type="match status" value="1"/>
</dbReference>
<dbReference type="NCBIfam" id="TIGR04131">
    <property type="entry name" value="Bac_Flav_CTERM"/>
    <property type="match status" value="1"/>
</dbReference>
<dbReference type="Pfam" id="PF13585">
    <property type="entry name" value="CHU_C"/>
    <property type="match status" value="1"/>
</dbReference>
<evidence type="ECO:0000313" key="3">
    <source>
        <dbReference type="EMBL" id="WGK94869.1"/>
    </source>
</evidence>
<proteinExistence type="predicted"/>
<organism evidence="3 4">
    <name type="scientific">Flavobacterium keumense</name>
    <dbReference type="NCBI Taxonomy" id="1306518"/>
    <lineage>
        <taxon>Bacteria</taxon>
        <taxon>Pseudomonadati</taxon>
        <taxon>Bacteroidota</taxon>
        <taxon>Flavobacteriia</taxon>
        <taxon>Flavobacteriales</taxon>
        <taxon>Flavobacteriaceae</taxon>
        <taxon>Flavobacterium</taxon>
    </lineage>
</organism>
<dbReference type="InterPro" id="IPR007110">
    <property type="entry name" value="Ig-like_dom"/>
</dbReference>
<dbReference type="InterPro" id="IPR044023">
    <property type="entry name" value="Ig_7"/>
</dbReference>
<dbReference type="InterPro" id="IPR001304">
    <property type="entry name" value="C-type_lectin-like"/>
</dbReference>
<dbReference type="PANTHER" id="PTHR22801:SF63">
    <property type="entry name" value="C-TYPE LECTIN DOMAIN-CONTAINING PROTEIN"/>
    <property type="match status" value="1"/>
</dbReference>
<dbReference type="InterPro" id="IPR016186">
    <property type="entry name" value="C-type_lectin-like/link_sf"/>
</dbReference>
<reference evidence="3 4" key="1">
    <citation type="submission" date="2022-02" db="EMBL/GenBank/DDBJ databases">
        <authorList>
            <person name="Cha I.-T."/>
            <person name="Lee K.-E."/>
            <person name="Park S.-J."/>
        </authorList>
    </citation>
    <scope>NUCLEOTIDE SEQUENCE [LARGE SCALE GENOMIC DNA]</scope>
    <source>
        <strain evidence="3 4">K3R-10</strain>
    </source>
</reference>
<dbReference type="InterPro" id="IPR050801">
    <property type="entry name" value="Ca-Dep_Lectins_ImmuneDev"/>
</dbReference>
<dbReference type="InterPro" id="IPR016187">
    <property type="entry name" value="CTDL_fold"/>
</dbReference>
<name>A0ABY8N5E8_9FLAO</name>
<dbReference type="Proteomes" id="UP001232117">
    <property type="component" value="Chromosome"/>
</dbReference>
<dbReference type="RefSeq" id="WP_264534514.1">
    <property type="nucleotide sequence ID" value="NZ_CP092332.1"/>
</dbReference>
<sequence>MKKRNTPLFLALLILIGIQIGYSKSISLDPPIKKSTSIAAPTITATGNTAYCPLTQTKIATTVTITHDVADPTTEAVYIQIAGGYVIGTDQLLLTNTSSHPTITSSWNATEGKLTLSSPIAGTPVNYSEFEAAIKDVAYYNSSPNPSGTRSFSISLGNGQANYLPRNGHYYQYFPSLGITWSDAKTAASLKSFYGLQGYLATLTAADEAQLAGKQAPGTGWIGATDEAVEGVWKWVTGPEAGTIMSYANWNAGEPNNAGDEDYAHITAPGVGFPGSWNDLSNTGASSGSYQPKGYIVEYGGMPGDPTLQLSASTTLSIAAQITATNPASNCGPGSVTLSATASSGTISWYNTSTGGTVLGTGTNYTTPTLSNTTSYYVTTSECTVRTEVKATIISLPNYPSTTNSISYCLNNSATPLTATAEANSTLNWYTVASGGTSSATSPTPTTSSSGITKYYVSQTNTLTTCEGPRAEITVIINALPTTPGVAPISYCLHDIATPLTATADANSTLNWYTVASGGTSSATSSTPITSSSGITKYYVSQTNTLTACEGPRAEITVTINALPNTPNVTPVAYCLNTTAIPLTATADANSTLNWYTMSSGGTSSVISPTPITSSSGITKYYVSQTNTFTACEGPRAEITVTVNALPTVNDITITQCDTDLISDGKTSFNLTVNNNLISSNYTNETFKYYTSLNGAINDIAADLITNELAFENTTPTSMNIWTRISNSYGCHSVSKITLNVPTANFHPATNFTYSVCDDFLDANGNDTASNSNSDGIASFDLSPSKAIILSQLPSNQTYTINYYRTQADALSQTNAISTITNYRNIGYPNFQTLWIRIESNLDNSCVGLGPYINLNVEKLPNIELNSTNLICSDNPTFFVTLDPGILDGSLPNNYTYNWAKNSVNLNTITPTLGVNSEGNYTVQVTNSASCSATRTITVTASNKAIITQINITDLTDINTVTVNASGQGDYEYSIDYLNGVWQDSNFFTNVPGGIHQVVVNDKKGCGLVSKEITVLSIPKFFTPNNDSYNDVWIVKGMESYPNSDLKIFDRYGKLIKELTPGSTGWDGSFNGQELPSSDYWFVLKLDPTSQEKRGHFSLKR</sequence>
<reference evidence="3 4" key="2">
    <citation type="submission" date="2023-06" db="EMBL/GenBank/DDBJ databases">
        <title>Complete Genome Sequence of Flavobacterium keumense K3R-10.</title>
        <authorList>
            <person name="Jeong H."/>
            <person name="Jhang S.Y."/>
            <person name="Kim J.N."/>
        </authorList>
    </citation>
    <scope>NUCLEOTIDE SEQUENCE [LARGE SCALE GENOMIC DNA]</scope>
    <source>
        <strain evidence="3 4">K3R-10</strain>
    </source>
</reference>
<dbReference type="InterPro" id="IPR034007">
    <property type="entry name" value="CTLD_bac"/>
</dbReference>
<dbReference type="InterPro" id="IPR013783">
    <property type="entry name" value="Ig-like_fold"/>
</dbReference>
<dbReference type="Gene3D" id="3.10.100.10">
    <property type="entry name" value="Mannose-Binding Protein A, subunit A"/>
    <property type="match status" value="1"/>
</dbReference>
<protein>
    <submittedName>
        <fullName evidence="3">T9SS type B sorting domain-containing protein</fullName>
    </submittedName>
</protein>
<dbReference type="PROSITE" id="PS50835">
    <property type="entry name" value="IG_LIKE"/>
    <property type="match status" value="1"/>
</dbReference>